<protein>
    <submittedName>
        <fullName evidence="2">Uncharacterized protein</fullName>
    </submittedName>
</protein>
<dbReference type="AlphaFoldDB" id="A0A640VX87"/>
<evidence type="ECO:0000313" key="2">
    <source>
        <dbReference type="EMBL" id="GFE50836.1"/>
    </source>
</evidence>
<sequence length="112" mass="12709">MEQLRMTTAIILGMRNVMGRRSFDEIPTLFHYFMALNFGAMLFLLKQLADEAFPIYYGLLKSESAASFFTKEALASTALVVFLGCILFWLGVKIARHSKVIVDHGMKKQGRQ</sequence>
<keyword evidence="1" id="KW-1133">Transmembrane helix</keyword>
<dbReference type="EMBL" id="BLIV01000005">
    <property type="protein sequence ID" value="GFE50836.1"/>
    <property type="molecule type" value="Genomic_DNA"/>
</dbReference>
<feature type="transmembrane region" description="Helical" evidence="1">
    <location>
        <begin position="29"/>
        <end position="49"/>
    </location>
</feature>
<keyword evidence="3" id="KW-1185">Reference proteome</keyword>
<keyword evidence="1" id="KW-0812">Transmembrane</keyword>
<gene>
    <name evidence="2" type="ORF">So717_25890</name>
</gene>
<feature type="transmembrane region" description="Helical" evidence="1">
    <location>
        <begin position="73"/>
        <end position="92"/>
    </location>
</feature>
<evidence type="ECO:0000256" key="1">
    <source>
        <dbReference type="SAM" id="Phobius"/>
    </source>
</evidence>
<dbReference type="Proteomes" id="UP000436522">
    <property type="component" value="Unassembled WGS sequence"/>
</dbReference>
<comment type="caution">
    <text evidence="2">The sequence shown here is derived from an EMBL/GenBank/DDBJ whole genome shotgun (WGS) entry which is preliminary data.</text>
</comment>
<name>A0A640VX87_9RHOB</name>
<dbReference type="RefSeq" id="WP_159978003.1">
    <property type="nucleotide sequence ID" value="NZ_BLIV01000005.1"/>
</dbReference>
<evidence type="ECO:0000313" key="3">
    <source>
        <dbReference type="Proteomes" id="UP000436522"/>
    </source>
</evidence>
<proteinExistence type="predicted"/>
<keyword evidence="1" id="KW-0472">Membrane</keyword>
<accession>A0A640VX87</accession>
<organism evidence="2 3">
    <name type="scientific">Roseobacter cerasinus</name>
    <dbReference type="NCBI Taxonomy" id="2602289"/>
    <lineage>
        <taxon>Bacteria</taxon>
        <taxon>Pseudomonadati</taxon>
        <taxon>Pseudomonadota</taxon>
        <taxon>Alphaproteobacteria</taxon>
        <taxon>Rhodobacterales</taxon>
        <taxon>Roseobacteraceae</taxon>
        <taxon>Roseobacter</taxon>
    </lineage>
</organism>
<reference evidence="2 3" key="1">
    <citation type="submission" date="2019-12" db="EMBL/GenBank/DDBJ databases">
        <title>Roseobacter cerasinus sp. nov., isolated from seawater around aquaculture.</title>
        <authorList>
            <person name="Muramatsu S."/>
            <person name="Takabe Y."/>
            <person name="Mori K."/>
            <person name="Takaichi S."/>
            <person name="Hanada S."/>
        </authorList>
    </citation>
    <scope>NUCLEOTIDE SEQUENCE [LARGE SCALE GENOMIC DNA]</scope>
    <source>
        <strain evidence="2 3">AI77</strain>
    </source>
</reference>